<dbReference type="EMBL" id="LAZR01030843">
    <property type="protein sequence ID" value="KKL55430.1"/>
    <property type="molecule type" value="Genomic_DNA"/>
</dbReference>
<protein>
    <submittedName>
        <fullName evidence="1">Uncharacterized protein</fullName>
    </submittedName>
</protein>
<name>A0A0F9FDS2_9ZZZZ</name>
<gene>
    <name evidence="1" type="ORF">LCGC14_2255450</name>
</gene>
<dbReference type="AlphaFoldDB" id="A0A0F9FDS2"/>
<evidence type="ECO:0000313" key="1">
    <source>
        <dbReference type="EMBL" id="KKL55430.1"/>
    </source>
</evidence>
<accession>A0A0F9FDS2</accession>
<comment type="caution">
    <text evidence="1">The sequence shown here is derived from an EMBL/GenBank/DDBJ whole genome shotgun (WGS) entry which is preliminary data.</text>
</comment>
<feature type="non-terminal residue" evidence="1">
    <location>
        <position position="1"/>
    </location>
</feature>
<organism evidence="1">
    <name type="scientific">marine sediment metagenome</name>
    <dbReference type="NCBI Taxonomy" id="412755"/>
    <lineage>
        <taxon>unclassified sequences</taxon>
        <taxon>metagenomes</taxon>
        <taxon>ecological metagenomes</taxon>
    </lineage>
</organism>
<sequence length="134" mass="15619">RKSIKRFRRNPDKVDMENETLQLNNYRVLAESTGYKISRLELQITVRDGGTRMARDRGIFENIYYPVHVPLMSNDDVDYYFSGKRAMLLAHVNGDVMPSPCTPDERWDGKRCLDYCDVARFCPQGEHELIKSGR</sequence>
<proteinExistence type="predicted"/>
<reference evidence="1" key="1">
    <citation type="journal article" date="2015" name="Nature">
        <title>Complex archaea that bridge the gap between prokaryotes and eukaryotes.</title>
        <authorList>
            <person name="Spang A."/>
            <person name="Saw J.H."/>
            <person name="Jorgensen S.L."/>
            <person name="Zaremba-Niedzwiedzka K."/>
            <person name="Martijn J."/>
            <person name="Lind A.E."/>
            <person name="van Eijk R."/>
            <person name="Schleper C."/>
            <person name="Guy L."/>
            <person name="Ettema T.J."/>
        </authorList>
    </citation>
    <scope>NUCLEOTIDE SEQUENCE</scope>
</reference>